<evidence type="ECO:0000313" key="2">
    <source>
        <dbReference type="EnsemblPlants" id="EMT10035"/>
    </source>
</evidence>
<protein>
    <submittedName>
        <fullName evidence="2">Uncharacterized protein</fullName>
    </submittedName>
</protein>
<sequence length="108" mass="12124">MGSSVDIADVTASVTSVLAVPDDKPAFQPLDPEDVRAYLHKAVDFVSDYYANVESMPVLPDVKPGYLQASFKISANEEFSVERTFRHVACKKRRAYGVTWHQEQIDIF</sequence>
<organism evidence="2">
    <name type="scientific">Aegilops tauschii</name>
    <name type="common">Tausch's goatgrass</name>
    <name type="synonym">Aegilops squarrosa</name>
    <dbReference type="NCBI Taxonomy" id="37682"/>
    <lineage>
        <taxon>Eukaryota</taxon>
        <taxon>Viridiplantae</taxon>
        <taxon>Streptophyta</taxon>
        <taxon>Embryophyta</taxon>
        <taxon>Tracheophyta</taxon>
        <taxon>Spermatophyta</taxon>
        <taxon>Magnoliopsida</taxon>
        <taxon>Liliopsida</taxon>
        <taxon>Poales</taxon>
        <taxon>Poaceae</taxon>
        <taxon>BOP clade</taxon>
        <taxon>Pooideae</taxon>
        <taxon>Triticodae</taxon>
        <taxon>Triticeae</taxon>
        <taxon>Triticinae</taxon>
        <taxon>Aegilops</taxon>
    </lineage>
</organism>
<keyword evidence="1" id="KW-0456">Lyase</keyword>
<dbReference type="GO" id="GO:0016831">
    <property type="term" value="F:carboxy-lyase activity"/>
    <property type="evidence" value="ECO:0007669"/>
    <property type="project" value="InterPro"/>
</dbReference>
<reference evidence="2" key="1">
    <citation type="submission" date="2015-06" db="UniProtKB">
        <authorList>
            <consortium name="EnsemblPlants"/>
        </authorList>
    </citation>
    <scope>IDENTIFICATION</scope>
</reference>
<proteinExistence type="predicted"/>
<keyword evidence="1" id="KW-0210">Decarboxylase</keyword>
<dbReference type="GO" id="GO:0006520">
    <property type="term" value="P:amino acid metabolic process"/>
    <property type="evidence" value="ECO:0007669"/>
    <property type="project" value="InterPro"/>
</dbReference>
<dbReference type="PRINTS" id="PR00800">
    <property type="entry name" value="YHDCRBOXLASE"/>
</dbReference>
<dbReference type="InterPro" id="IPR015424">
    <property type="entry name" value="PyrdxlP-dep_Trfase"/>
</dbReference>
<dbReference type="SUPFAM" id="SSF53383">
    <property type="entry name" value="PLP-dependent transferases"/>
    <property type="match status" value="1"/>
</dbReference>
<dbReference type="InterPro" id="IPR010977">
    <property type="entry name" value="Aromatic_deC"/>
</dbReference>
<evidence type="ECO:0000256" key="1">
    <source>
        <dbReference type="ARBA" id="ARBA00022793"/>
    </source>
</evidence>
<dbReference type="EnsemblPlants" id="EMT10035">
    <property type="protein sequence ID" value="EMT10035"/>
    <property type="gene ID" value="F775_16466"/>
</dbReference>
<dbReference type="AlphaFoldDB" id="M8B8R1"/>
<dbReference type="ExpressionAtlas" id="M8B8R1">
    <property type="expression patterns" value="baseline"/>
</dbReference>
<accession>M8B8R1</accession>
<name>M8B8R1_AEGTA</name>
<dbReference type="Gene3D" id="1.20.1340.10">
    <property type="entry name" value="dopa decarboxylase, N-terminal domain"/>
    <property type="match status" value="1"/>
</dbReference>